<feature type="transmembrane region" description="Helical" evidence="1">
    <location>
        <begin position="240"/>
        <end position="261"/>
    </location>
</feature>
<evidence type="ECO:0000313" key="2">
    <source>
        <dbReference type="EMBL" id="KAF1002182.1"/>
    </source>
</evidence>
<accession>A0A6L5BC09</accession>
<gene>
    <name evidence="2" type="ORF">AG4045_023438</name>
</gene>
<feature type="transmembrane region" description="Helical" evidence="1">
    <location>
        <begin position="215"/>
        <end position="234"/>
    </location>
</feature>
<keyword evidence="1" id="KW-0472">Membrane</keyword>
<keyword evidence="1" id="KW-0812">Transmembrane</keyword>
<reference evidence="2" key="1">
    <citation type="submission" date="2020-01" db="EMBL/GenBank/DDBJ databases">
        <title>The Celery Genome Sequence Reveals Sequential Paleo-tetraploidization, Resistance Gene Elimination, Karyotype Evolution, and Functional Innovation in Apiales.</title>
        <authorList>
            <person name="Song X."/>
        </authorList>
    </citation>
    <scope>NUCLEOTIDE SEQUENCE</scope>
    <source>
        <tissue evidence="2">Leaf</tissue>
    </source>
</reference>
<dbReference type="GO" id="GO:0016020">
    <property type="term" value="C:membrane"/>
    <property type="evidence" value="ECO:0007669"/>
    <property type="project" value="TreeGrafter"/>
</dbReference>
<feature type="transmembrane region" description="Helical" evidence="1">
    <location>
        <begin position="126"/>
        <end position="147"/>
    </location>
</feature>
<dbReference type="Proteomes" id="UP000593563">
    <property type="component" value="Unassembled WGS sequence"/>
</dbReference>
<feature type="transmembrane region" description="Helical" evidence="1">
    <location>
        <begin position="91"/>
        <end position="114"/>
    </location>
</feature>
<dbReference type="AlphaFoldDB" id="A0A6L5BC09"/>
<evidence type="ECO:0000313" key="3">
    <source>
        <dbReference type="Proteomes" id="UP000593563"/>
    </source>
</evidence>
<dbReference type="PANTHER" id="PTHR12242:SF22">
    <property type="entry name" value="OS02G0130600 PROTEIN"/>
    <property type="match status" value="1"/>
</dbReference>
<dbReference type="EMBL" id="WRXP01001595">
    <property type="protein sequence ID" value="KAF1002182.1"/>
    <property type="molecule type" value="Genomic_DNA"/>
</dbReference>
<keyword evidence="1" id="KW-1133">Transmembrane helix</keyword>
<protein>
    <recommendedName>
        <fullName evidence="4">Transmembrane protein</fullName>
    </recommendedName>
</protein>
<organism evidence="2 3">
    <name type="scientific">Apium graveolens</name>
    <name type="common">Celery</name>
    <dbReference type="NCBI Taxonomy" id="4045"/>
    <lineage>
        <taxon>Eukaryota</taxon>
        <taxon>Viridiplantae</taxon>
        <taxon>Streptophyta</taxon>
        <taxon>Embryophyta</taxon>
        <taxon>Tracheophyta</taxon>
        <taxon>Spermatophyta</taxon>
        <taxon>Magnoliopsida</taxon>
        <taxon>eudicotyledons</taxon>
        <taxon>Gunneridae</taxon>
        <taxon>Pentapetalae</taxon>
        <taxon>asterids</taxon>
        <taxon>campanulids</taxon>
        <taxon>Apiales</taxon>
        <taxon>Apiaceae</taxon>
        <taxon>Apioideae</taxon>
        <taxon>apioid superclade</taxon>
        <taxon>Apieae</taxon>
        <taxon>Apium</taxon>
    </lineage>
</organism>
<dbReference type="PANTHER" id="PTHR12242">
    <property type="entry name" value="OS02G0130600 PROTEIN-RELATED"/>
    <property type="match status" value="1"/>
</dbReference>
<feature type="transmembrane region" description="Helical" evidence="1">
    <location>
        <begin position="310"/>
        <end position="330"/>
    </location>
</feature>
<name>A0A6L5BC09_APIGR</name>
<sequence>MNVLTGTSKASWHPVVTADTTTASYWLNWRALICAIWIMASIALTVFLITRYEGPQNSRSKSRETQEKKTCGGLLYEDELWKPCLRGIHPVWLLVYRLDAFFVLIIMLSLNGAADGGKIFCYYTQWTFTLITIYFGLGSLISINGCYKHYKKVGGDRIANLELEGDAEQGTLHTSETPKYSEVATSTKEFVCHGQDRELAGFWGYLFQVIFQMNAGAVVLTDCVFWLIIVPFLTRKDYDLNFLLISMHSINVVFLLGEAALNSLRFPWFRIAYFFLWTTVYVVFQWILHSALSTWWPYPFLDLSNTHAPLWYLSIALLHIPCYGVFVLIMKLKHSVFSTLFGSSYHCVY</sequence>
<comment type="caution">
    <text evidence="2">The sequence shown here is derived from an EMBL/GenBank/DDBJ whole genome shotgun (WGS) entry which is preliminary data.</text>
</comment>
<evidence type="ECO:0008006" key="4">
    <source>
        <dbReference type="Google" id="ProtNLM"/>
    </source>
</evidence>
<keyword evidence="3" id="KW-1185">Reference proteome</keyword>
<feature type="transmembrane region" description="Helical" evidence="1">
    <location>
        <begin position="29"/>
        <end position="49"/>
    </location>
</feature>
<evidence type="ECO:0000256" key="1">
    <source>
        <dbReference type="SAM" id="Phobius"/>
    </source>
</evidence>
<feature type="transmembrane region" description="Helical" evidence="1">
    <location>
        <begin position="273"/>
        <end position="298"/>
    </location>
</feature>
<proteinExistence type="predicted"/>